<dbReference type="EMBL" id="SEOQ01000111">
    <property type="protein sequence ID" value="TFY70285.1"/>
    <property type="molecule type" value="Genomic_DNA"/>
</dbReference>
<comment type="caution">
    <text evidence="2">The sequence shown here is derived from an EMBL/GenBank/DDBJ whole genome shotgun (WGS) entry which is preliminary data.</text>
</comment>
<evidence type="ECO:0000313" key="2">
    <source>
        <dbReference type="EMBL" id="TFY70285.1"/>
    </source>
</evidence>
<dbReference type="Proteomes" id="UP000298327">
    <property type="component" value="Unassembled WGS sequence"/>
</dbReference>
<reference evidence="2 3" key="1">
    <citation type="submission" date="2019-02" db="EMBL/GenBank/DDBJ databases">
        <title>Genome sequencing of the rare red list fungi Dentipellis fragilis.</title>
        <authorList>
            <person name="Buettner E."/>
            <person name="Kellner H."/>
        </authorList>
    </citation>
    <scope>NUCLEOTIDE SEQUENCE [LARGE SCALE GENOMIC DNA]</scope>
    <source>
        <strain evidence="2 3">DSM 105465</strain>
    </source>
</reference>
<keyword evidence="3" id="KW-1185">Reference proteome</keyword>
<accession>A0A4Y9Z6B4</accession>
<gene>
    <name evidence="2" type="ORF">EVG20_g2721</name>
</gene>
<feature type="region of interest" description="Disordered" evidence="1">
    <location>
        <begin position="26"/>
        <end position="105"/>
    </location>
</feature>
<organism evidence="2 3">
    <name type="scientific">Dentipellis fragilis</name>
    <dbReference type="NCBI Taxonomy" id="205917"/>
    <lineage>
        <taxon>Eukaryota</taxon>
        <taxon>Fungi</taxon>
        <taxon>Dikarya</taxon>
        <taxon>Basidiomycota</taxon>
        <taxon>Agaricomycotina</taxon>
        <taxon>Agaricomycetes</taxon>
        <taxon>Russulales</taxon>
        <taxon>Hericiaceae</taxon>
        <taxon>Dentipellis</taxon>
    </lineage>
</organism>
<evidence type="ECO:0000313" key="3">
    <source>
        <dbReference type="Proteomes" id="UP000298327"/>
    </source>
</evidence>
<sequence>MDSDAFSVLSTAPPSYREIETELWVPPEHRDELVPQPSQAASAASNSLEPVAGPSRNGLASEPTPQDRPVTPKPPLPPRRPTQGKEVALSSTQRALPPPPSQEVVLAWSPPPAPVVPQVPSGSATYLFSSSSFNTMLLLPSARNDAADSRPLYHITVHLNCLMPSSYITVIRRGTSESGEYVGEFEMGISKEMSTVTLEGQRKLVSSTLTTFYSALRDQKHLRWKMGDTEFMWKVIMKPSYKAICTLRQTGMERMPEFAYLVPGKLTGPVDNVEDRLTTIRIKPAGRPFVDHVIMSALILERIRLTPSNSETNVLFNYPGSFI</sequence>
<feature type="compositionally biased region" description="Pro residues" evidence="1">
    <location>
        <begin position="71"/>
        <end position="80"/>
    </location>
</feature>
<name>A0A4Y9Z6B4_9AGAM</name>
<dbReference type="OrthoDB" id="3174721at2759"/>
<evidence type="ECO:0000256" key="1">
    <source>
        <dbReference type="SAM" id="MobiDB-lite"/>
    </source>
</evidence>
<dbReference type="AlphaFoldDB" id="A0A4Y9Z6B4"/>
<feature type="compositionally biased region" description="Low complexity" evidence="1">
    <location>
        <begin position="35"/>
        <end position="47"/>
    </location>
</feature>
<protein>
    <submittedName>
        <fullName evidence="2">Uncharacterized protein</fullName>
    </submittedName>
</protein>
<proteinExistence type="predicted"/>